<keyword evidence="10" id="KW-0505">Motor protein</keyword>
<dbReference type="Bgee" id="ENSLOCG00000003962">
    <property type="expression patterns" value="Expressed in abdomen and 4 other cell types or tissues"/>
</dbReference>
<keyword evidence="5" id="KW-0677">Repeat</keyword>
<reference evidence="20" key="3">
    <citation type="submission" date="2025-09" db="UniProtKB">
        <authorList>
            <consortium name="Ensembl"/>
        </authorList>
    </citation>
    <scope>IDENTIFICATION</scope>
</reference>
<dbReference type="InterPro" id="IPR024743">
    <property type="entry name" value="Dynein_HC_stalk"/>
</dbReference>
<evidence type="ECO:0000256" key="7">
    <source>
        <dbReference type="ARBA" id="ARBA00022840"/>
    </source>
</evidence>
<dbReference type="Pfam" id="PF12775">
    <property type="entry name" value="AAA_7"/>
    <property type="match status" value="1"/>
</dbReference>
<reference evidence="20" key="2">
    <citation type="submission" date="2025-08" db="UniProtKB">
        <authorList>
            <consortium name="Ensembl"/>
        </authorList>
    </citation>
    <scope>IDENTIFICATION</scope>
</reference>
<reference evidence="21" key="1">
    <citation type="submission" date="2011-12" db="EMBL/GenBank/DDBJ databases">
        <title>The Draft Genome of Lepisosteus oculatus.</title>
        <authorList>
            <consortium name="The Broad Institute Genome Assembly &amp; Analysis Group"/>
            <consortium name="Computational R&amp;D Group"/>
            <consortium name="and Sequencing Platform"/>
            <person name="Di Palma F."/>
            <person name="Alfoldi J."/>
            <person name="Johnson J."/>
            <person name="Berlin A."/>
            <person name="Gnerre S."/>
            <person name="Jaffe D."/>
            <person name="MacCallum I."/>
            <person name="Young S."/>
            <person name="Walker B.J."/>
            <person name="Lander E.S."/>
            <person name="Lindblad-Toh K."/>
        </authorList>
    </citation>
    <scope>NUCLEOTIDE SEQUENCE [LARGE SCALE GENOMIC DNA]</scope>
</reference>
<dbReference type="SUPFAM" id="SSF52540">
    <property type="entry name" value="P-loop containing nucleoside triphosphate hydrolases"/>
    <property type="match status" value="1"/>
</dbReference>
<feature type="coiled-coil region" evidence="12">
    <location>
        <begin position="1224"/>
        <end position="1251"/>
    </location>
</feature>
<dbReference type="InterPro" id="IPR042222">
    <property type="entry name" value="Dynein_2_N"/>
</dbReference>
<evidence type="ECO:0000256" key="11">
    <source>
        <dbReference type="ARBA" id="ARBA00023212"/>
    </source>
</evidence>
<dbReference type="InterPro" id="IPR013594">
    <property type="entry name" value="Dynein_heavy_tail"/>
</dbReference>
<dbReference type="InterPro" id="IPR042228">
    <property type="entry name" value="Dynein_linker_3"/>
</dbReference>
<dbReference type="GO" id="GO:0030286">
    <property type="term" value="C:dynein complex"/>
    <property type="evidence" value="ECO:0007669"/>
    <property type="project" value="UniProtKB-KW"/>
</dbReference>
<accession>W5M8M7</accession>
<protein>
    <submittedName>
        <fullName evidence="20">Uncharacterized protein</fullName>
    </submittedName>
</protein>
<keyword evidence="21" id="KW-1185">Reference proteome</keyword>
<dbReference type="Pfam" id="PF12774">
    <property type="entry name" value="AAA_6"/>
    <property type="match status" value="1"/>
</dbReference>
<dbReference type="GO" id="GO:0051959">
    <property type="term" value="F:dynein light intermediate chain binding"/>
    <property type="evidence" value="ECO:0007669"/>
    <property type="project" value="InterPro"/>
</dbReference>
<dbReference type="InterPro" id="IPR027417">
    <property type="entry name" value="P-loop_NTPase"/>
</dbReference>
<keyword evidence="4" id="KW-0493">Microtubule</keyword>
<dbReference type="GO" id="GO:0045505">
    <property type="term" value="F:dynein intermediate chain binding"/>
    <property type="evidence" value="ECO:0007669"/>
    <property type="project" value="InterPro"/>
</dbReference>
<feature type="domain" description="Dynein heavy chain coiled coil stalk" evidence="16">
    <location>
        <begin position="3083"/>
        <end position="3250"/>
    </location>
</feature>
<proteinExistence type="inferred from homology"/>
<dbReference type="EMBL" id="AHAT01005721">
    <property type="status" value="NOT_ANNOTATED_CDS"/>
    <property type="molecule type" value="Genomic_DNA"/>
</dbReference>
<feature type="domain" description="Dynein heavy chain tail" evidence="13">
    <location>
        <begin position="162"/>
        <end position="750"/>
    </location>
</feature>
<evidence type="ECO:0000259" key="14">
    <source>
        <dbReference type="Pfam" id="PF08393"/>
    </source>
</evidence>
<organism evidence="20 21">
    <name type="scientific">Lepisosteus oculatus</name>
    <name type="common">Spotted gar</name>
    <dbReference type="NCBI Taxonomy" id="7918"/>
    <lineage>
        <taxon>Eukaryota</taxon>
        <taxon>Metazoa</taxon>
        <taxon>Chordata</taxon>
        <taxon>Craniata</taxon>
        <taxon>Vertebrata</taxon>
        <taxon>Euteleostomi</taxon>
        <taxon>Actinopterygii</taxon>
        <taxon>Neopterygii</taxon>
        <taxon>Holostei</taxon>
        <taxon>Semionotiformes</taxon>
        <taxon>Lepisosteidae</taxon>
        <taxon>Lepisosteus</taxon>
    </lineage>
</organism>
<evidence type="ECO:0000259" key="18">
    <source>
        <dbReference type="Pfam" id="PF17852"/>
    </source>
</evidence>
<dbReference type="Gene3D" id="3.40.50.300">
    <property type="entry name" value="P-loop containing nucleotide triphosphate hydrolases"/>
    <property type="match status" value="4"/>
</dbReference>
<dbReference type="Ensembl" id="ENSLOCT00000004743.1">
    <property type="protein sequence ID" value="ENSLOCP00000004735.1"/>
    <property type="gene ID" value="ENSLOCG00000003962.1"/>
</dbReference>
<comment type="similarity">
    <text evidence="2">Belongs to the dynein heavy chain family.</text>
</comment>
<dbReference type="Pfam" id="PF17857">
    <property type="entry name" value="AAA_lid_1"/>
    <property type="match status" value="1"/>
</dbReference>
<dbReference type="FunFam" id="1.10.287.2620:FF:000001">
    <property type="entry name" value="Cytoplasmic dynein heavy chain 1"/>
    <property type="match status" value="1"/>
</dbReference>
<dbReference type="Gene3D" id="1.10.472.130">
    <property type="match status" value="1"/>
</dbReference>
<evidence type="ECO:0000256" key="12">
    <source>
        <dbReference type="SAM" id="Coils"/>
    </source>
</evidence>
<evidence type="ECO:0000259" key="19">
    <source>
        <dbReference type="Pfam" id="PF17857"/>
    </source>
</evidence>
<dbReference type="PANTHER" id="PTHR45703:SF4">
    <property type="entry name" value="DYNEIN AXONEMAL HEAVY CHAIN 17"/>
    <property type="match status" value="1"/>
</dbReference>
<dbReference type="Gene3D" id="1.20.140.100">
    <property type="entry name" value="Dynein heavy chain, N-terminal domain 2"/>
    <property type="match status" value="1"/>
</dbReference>
<evidence type="ECO:0000256" key="9">
    <source>
        <dbReference type="ARBA" id="ARBA00023054"/>
    </source>
</evidence>
<evidence type="ECO:0000256" key="4">
    <source>
        <dbReference type="ARBA" id="ARBA00022701"/>
    </source>
</evidence>
<dbReference type="Pfam" id="PF12777">
    <property type="entry name" value="MT"/>
    <property type="match status" value="1"/>
</dbReference>
<dbReference type="STRING" id="7918.ENSLOCP00000004735"/>
<evidence type="ECO:0000259" key="13">
    <source>
        <dbReference type="Pfam" id="PF08385"/>
    </source>
</evidence>
<comment type="subcellular location">
    <subcellularLocation>
        <location evidence="1">Cytoplasm</location>
        <location evidence="1">Cytoskeleton</location>
    </subcellularLocation>
</comment>
<name>W5M8M7_LEPOC</name>
<keyword evidence="3" id="KW-0963">Cytoplasm</keyword>
<keyword evidence="7" id="KW-0067">ATP-binding</keyword>
<evidence type="ECO:0000313" key="20">
    <source>
        <dbReference type="Ensembl" id="ENSLOCP00000004735.1"/>
    </source>
</evidence>
<dbReference type="GO" id="GO:0007018">
    <property type="term" value="P:microtubule-based movement"/>
    <property type="evidence" value="ECO:0007669"/>
    <property type="project" value="InterPro"/>
</dbReference>
<dbReference type="eggNOG" id="KOG3595">
    <property type="taxonomic scope" value="Eukaryota"/>
</dbReference>
<evidence type="ECO:0000256" key="10">
    <source>
        <dbReference type="ARBA" id="ARBA00023175"/>
    </source>
</evidence>
<dbReference type="InterPro" id="IPR024317">
    <property type="entry name" value="Dynein_heavy_chain_D4_dom"/>
</dbReference>
<dbReference type="Pfam" id="PF17852">
    <property type="entry name" value="Dynein_AAA_lid"/>
    <property type="match status" value="1"/>
</dbReference>
<dbReference type="Proteomes" id="UP000018468">
    <property type="component" value="Linkage group LG22"/>
</dbReference>
<evidence type="ECO:0000259" key="16">
    <source>
        <dbReference type="Pfam" id="PF12777"/>
    </source>
</evidence>
<dbReference type="InterPro" id="IPR013602">
    <property type="entry name" value="Dynein_heavy_linker"/>
</dbReference>
<evidence type="ECO:0000256" key="6">
    <source>
        <dbReference type="ARBA" id="ARBA00022741"/>
    </source>
</evidence>
<feature type="domain" description="Dynein heavy chain 3 AAA+ lid" evidence="19">
    <location>
        <begin position="2629"/>
        <end position="2713"/>
    </location>
</feature>
<dbReference type="Pfam" id="PF12780">
    <property type="entry name" value="AAA_8"/>
    <property type="match status" value="1"/>
</dbReference>
<dbReference type="OMA" id="EAMASHH"/>
<evidence type="ECO:0000259" key="15">
    <source>
        <dbReference type="Pfam" id="PF12774"/>
    </source>
</evidence>
<evidence type="ECO:0000256" key="2">
    <source>
        <dbReference type="ARBA" id="ARBA00008887"/>
    </source>
</evidence>
<dbReference type="Pfam" id="PF08393">
    <property type="entry name" value="DHC_N2"/>
    <property type="match status" value="1"/>
</dbReference>
<dbReference type="Gene3D" id="1.10.287.2620">
    <property type="match status" value="1"/>
</dbReference>
<dbReference type="Gene3D" id="1.20.920.20">
    <property type="match status" value="1"/>
</dbReference>
<evidence type="ECO:0000259" key="17">
    <source>
        <dbReference type="Pfam" id="PF12780"/>
    </source>
</evidence>
<dbReference type="Gene3D" id="1.20.920.30">
    <property type="match status" value="1"/>
</dbReference>
<evidence type="ECO:0000256" key="3">
    <source>
        <dbReference type="ARBA" id="ARBA00022490"/>
    </source>
</evidence>
<dbReference type="InParanoid" id="W5M8M7"/>
<feature type="domain" description="Dynein heavy chain AAA module D4" evidence="17">
    <location>
        <begin position="2764"/>
        <end position="3027"/>
    </location>
</feature>
<dbReference type="InterPro" id="IPR041466">
    <property type="entry name" value="Dynein_AAA5_ext"/>
</dbReference>
<dbReference type="GO" id="GO:0005524">
    <property type="term" value="F:ATP binding"/>
    <property type="evidence" value="ECO:0007669"/>
    <property type="project" value="UniProtKB-KW"/>
</dbReference>
<dbReference type="EMBL" id="AHAT01005720">
    <property type="status" value="NOT_ANNOTATED_CDS"/>
    <property type="molecule type" value="Genomic_DNA"/>
</dbReference>
<evidence type="ECO:0000256" key="1">
    <source>
        <dbReference type="ARBA" id="ARBA00004245"/>
    </source>
</evidence>
<evidence type="ECO:0000256" key="8">
    <source>
        <dbReference type="ARBA" id="ARBA00023017"/>
    </source>
</evidence>
<dbReference type="InterPro" id="IPR026983">
    <property type="entry name" value="DHC"/>
</dbReference>
<evidence type="ECO:0000313" key="21">
    <source>
        <dbReference type="Proteomes" id="UP000018468"/>
    </source>
</evidence>
<sequence>KWVECCHLETVLTNISEFLKNEDIHSLFVFSTSTKGPLAATPTPPSALQGKCVVFVKSKTATQLTIENIADNVIVLDTSKNPLKHLDLLLHQVYMPLLCRGESSVVRSLNLNAAGLLGVSHRFMGQLEMIRGHIKGSVVLPIPPVKVMTKARVSPVSHAAFIHLLESTIIGWIKQVKEVLKHDPMALLAHQGSEAGVCQEEALWERRIQNLHYLNVQLDSEAAREILTTLEQANSTYVPALKTMCKDIDKALSQAEENMQFLGSLLRWFELLRSADPLPEIIKYIPPLIHTLLLVWTHSRYYHQPKVFVSLLNSMATEITNIAVRIIGDDVLKDPSSSFHQLKGALKVCATFRGCYLDVKAKADEINTNICTITDLEGVNPIPLTQIRKFKPRCNDVLELVETIHHFQLLETVAEIGGAGTASLDAVVKDIQETYRRAFTSFTSKNMHMLSTSQDQAFEKSFFDFRITIKELEHQIAGVLKVCFQQCPSINSQLRLLEVFQGVISRECVQEQLKDQAEGLLYMLIEEVNQVKTLYQMKDQTPHMSAHTPPIVNRLLWVKGLQSRISEPVMKLKEVFPLALKGDIGWKLRHLYTEVIEKLESLLHLHNRCERVAVESWLTTAEANLSNATKMPLLVVSSQHGELEHNLKPMEVNLDPDFICLLSEASLLHKAPFNIKLSEPVRTMLRSVDAHGLRTLATRLEAVVCKYNEILRTINEFERRLLEGSLVAAQELLRSGLSSYTWSTEETADFVELATSLVCSQLYSAFSAVRNNCNEIGRRASAWSRGCLDVFSNREAKRIYSVQELLQQQERLLELSLGRQISSDGHRIQSLVQESLIVLGISEASPAWQDYMEYIDVLLLKGLKQVTLSSLASMLNTVLEEKKTCFCCAPVLGISVELVGGEVGFSPPLEESSVERSLLEHARHCIDTFLLRAALLATHCQQAQGSYLDYLAADKEVIELTGLILEKVQEGTAGCQTTLEVLSPYAYLWRKDVNETFQDFLNGVGRAERAFLMPEDVKPNTDVPSLEDFDAEISTYRMDRDDILRLQSSVHVGWIKVDFQPIKQVLAACAFKWMWTFAKYLIDKMTDTLENLDIFLKRTEPQLEGITGEEKDTEFFMKMMRLFNEVSARQTDMEGQFIVMQKAVKVLEKYEFRLPTESEKLLTGIPGRWNNLKTRVSLAKQRLSPKIQQESESITKDLAQFGDRLYQLKESIEESDVYMRDCSVETAYHVIKRLSKEVKTLQTEAKYLKELQGLLEAVVVDFRILNECRRTVRNLTLMWQAVEVIRKQQSEWKTQPWQDIDTVQLVSSTSQQLELIKSLAREVHGWDVYAGTLESVNVIQLTLPLIEDLLNPAMRTRHWKQLVRVTGGQLLISPQSLRGMTLGDLLALGLQKHADNVKAIVERASNDIAIETGLKNCEEVWLSRIFDLQPHNRAMSATMTNTEAIFEELEHHQMALDTMKDSSEAGTFLDEVTKWQKKLQIIESIVHLMLQVQDKWVNLEEVLTTSSVCGDLPMEAAVFASVQQDLCSLMKAAEENPNILQICIRQGLQGMLCEMKEKLEKCQHSLLDYLESRRHAFPRLFFLPLQDTLKLICCACNPEVQHHYLYKVFEHMESLIFVKNNEIHEARSQRIVAVKSFAGEQLYLTEMKPLECGGLAEQGLQLLQGRIGSALRSQLHAALGYGQRPQRKMLLFDSLRQVARIATQINFTRSLERALTDLASGQREALQVLQICCSHSKTVGYLGYGRKRKAANICEYDENRRDIIVKVDMHKPNLLCFQHFPYFSSFFFLSSVAHPYANTGQHQFTYGYEYQGSVQSSVMTPLSERAMFHMLAALAVRTGGFCTGPERIGKKTTIKELSLVLGRALYFICCSEALDHKTLSDVCKGVASSGCLVCFDSIDRMRPIVLSEAAHLLGQIHEGMKALKGFVRIQFQEIPLNSLGGYFATSLSCVSPAAAIPHRLLKCFRIVSITKSSTDLIVESLFKAAGNTPALVIASCATTFSYRFKPLFPRPDIKILGASVSFDAVEHAGNMKSERIDALEDRALVMALHRSVIPRLTGTGLTLMCSLMRTLWQPGSLPVPCTTDEKEVIAKAIKLRQLSASEGFTSVVQQLTHLIPSYQTIAIVGQTGCGKSESLQTSLQVFRELGYRVDLRTIFTQALDSRQLLGHVNMKTGRGIANVLYLVFRNRTKKKHHRRRWFIKDGKIDAQQMECMQAILRNNGSFILPHSEQFKLPGSVKLFWELASLENVSPAVICCMGILNIPTDTESWKLCLSKWLLAHPTTHRHLLQQLTEEFLDLIRGSLRTPEKNLILYQNGAIMIVISKLLSLALHSMNCSSDKRDVKKCFLFSCVWAFGGTLESEHKAAFDLWWRERFRNSCVIPEEHQIWDYYIDTETCQFVRWSDNVPPQSFPCGQGISSQAFVHTIESEQLFYLTNLLSDAGHPVVLAGETGCGKSAVLNEYMQAHFSGDVVEVLKLKIHMCRSTSSRMLWGSLFDKLEWQYGTLYTPFRKKKLMCFVDDLNSAQVDGHGSQPACELMRQLLDCGGGFDPVSFEWRTVKNVAFLATVNTSCPSSPRLLRHFAVFRCSYPSCDDQYRIFSTLLNSYFLQSSPALKQSSLRPPVTLVTVETQDRLRTMFLRISQRGHYIFTLRDLAKIFRNLCLSLNMNGSSKALLYLWRHECDWVYGHRLASYVDYARYKQEFNVAVKKVFADNEQKAYSVLVSVHHSNVINLEGGLVTASPTQWQLRKLLEESVQEHNKTNPRIAISFYRSTMELVCRLTRNLLSPHEVAHTLLCGEGCPGMAIPVTKLAAHLCGFSIVRIHSFSRDAQSIDSFKSQLVDCCVQAGIQNLAGKKVLCLMNEERLDKATMVYFTHLVVPGSITHLFSSEQLSSIINEVRSEALTENISSTKEAVLEFFVQRVTQNLRCVLICPSTGCSFSQNCQEFPIFTNTVNIYFVPHWSRSRLVEHALYHVDRLKMLTAQERENICHLLASMHLAVGKSDGRGKGMGRFGHLTNSTYESFARTFVRLFDRRHAELVAEHRRIEETLGNIDGVLKASAGLRKASQQAEVILEEHKKGAKQILTQIGQDRAVAEQQVRTVREQMGRIEKLQRLLPEYQLAHARSVYKCTAMASDIKKLVGEIDIEALGELRAMQQPDVDTEDLMASIIAILKSPTADLTWSKGAKRQMANLERFLDELSTFDEIQLSETTLGVLEKYLQKPSFTAENMERKTGGNSAASSLLKWLQGAVSYHRV</sequence>
<dbReference type="GeneTree" id="ENSGT00940000176149"/>
<keyword evidence="11" id="KW-0206">Cytoskeleton</keyword>
<dbReference type="GO" id="GO:0005874">
    <property type="term" value="C:microtubule"/>
    <property type="evidence" value="ECO:0007669"/>
    <property type="project" value="UniProtKB-KW"/>
</dbReference>
<feature type="domain" description="Dynein heavy chain hydrolytic ATP-binding dynein motor region" evidence="15">
    <location>
        <begin position="1806"/>
        <end position="2132"/>
    </location>
</feature>
<keyword evidence="6" id="KW-0547">Nucleotide-binding</keyword>
<keyword evidence="8" id="KW-0243">Dynein</keyword>
<dbReference type="GO" id="GO:0031514">
    <property type="term" value="C:motile cilium"/>
    <property type="evidence" value="ECO:0007669"/>
    <property type="project" value="UniProtKB-ARBA"/>
</dbReference>
<dbReference type="PANTHER" id="PTHR45703">
    <property type="entry name" value="DYNEIN HEAVY CHAIN"/>
    <property type="match status" value="1"/>
</dbReference>
<dbReference type="Gene3D" id="3.20.180.20">
    <property type="entry name" value="Dynein heavy chain, N-terminal domain 2"/>
    <property type="match status" value="1"/>
</dbReference>
<feature type="domain" description="Dynein heavy chain AAA 5 extension" evidence="18">
    <location>
        <begin position="2289"/>
        <end position="2402"/>
    </location>
</feature>
<feature type="domain" description="Dynein heavy chain linker" evidence="14">
    <location>
        <begin position="1265"/>
        <end position="1677"/>
    </location>
</feature>
<dbReference type="InterPro" id="IPR035699">
    <property type="entry name" value="AAA_6"/>
</dbReference>
<dbReference type="Pfam" id="PF08385">
    <property type="entry name" value="DHC_N1"/>
    <property type="match status" value="1"/>
</dbReference>
<keyword evidence="9 12" id="KW-0175">Coiled coil</keyword>
<evidence type="ECO:0000256" key="5">
    <source>
        <dbReference type="ARBA" id="ARBA00022737"/>
    </source>
</evidence>
<dbReference type="InterPro" id="IPR041589">
    <property type="entry name" value="DNAH3_AAA_lid_1"/>
</dbReference>
<dbReference type="HOGENOM" id="CLU_000038_9_2_1"/>